<evidence type="ECO:0000313" key="4">
    <source>
        <dbReference type="Proteomes" id="UP000177043"/>
    </source>
</evidence>
<evidence type="ECO:0000313" key="3">
    <source>
        <dbReference type="EMBL" id="OHA58882.1"/>
    </source>
</evidence>
<dbReference type="STRING" id="1802438.A2571_00675"/>
<evidence type="ECO:0000256" key="2">
    <source>
        <dbReference type="SAM" id="Phobius"/>
    </source>
</evidence>
<keyword evidence="2" id="KW-0472">Membrane</keyword>
<comment type="caution">
    <text evidence="3">The sequence shown here is derived from an EMBL/GenBank/DDBJ whole genome shotgun (WGS) entry which is preliminary data.</text>
</comment>
<protein>
    <submittedName>
        <fullName evidence="3">Uncharacterized protein</fullName>
    </submittedName>
</protein>
<accession>A0A1G2QFT9</accession>
<keyword evidence="2" id="KW-0812">Transmembrane</keyword>
<proteinExistence type="predicted"/>
<dbReference type="EMBL" id="MHTJ01000002">
    <property type="protein sequence ID" value="OHA58882.1"/>
    <property type="molecule type" value="Genomic_DNA"/>
</dbReference>
<sequence>MKKKLGHKKIIVGAVIGLTLVGLFLWWLGNKVEEIARATDLNATSTETITKPASFWSNLFGDKDNEETTTRPASTKKDGVRPLGAPTVTLADLKITKNETTSSIEIYGRQLATTLKPLGTPRPNEAELLLSLLETKDETTANKIYQAGKVHLKIFNNLKTMTVPETASALHLKVVQNIAKTMVALANMSEALEDPTMAISDGLKYQVEALELFDSIAALNDYFVTKGIVFTPDDKIVIYVNVDDQI</sequence>
<name>A0A1G2QFT9_9BACT</name>
<feature type="region of interest" description="Disordered" evidence="1">
    <location>
        <begin position="60"/>
        <end position="81"/>
    </location>
</feature>
<feature type="compositionally biased region" description="Basic and acidic residues" evidence="1">
    <location>
        <begin position="61"/>
        <end position="80"/>
    </location>
</feature>
<keyword evidence="2" id="KW-1133">Transmembrane helix</keyword>
<gene>
    <name evidence="3" type="ORF">A2571_00675</name>
</gene>
<organism evidence="3 4">
    <name type="scientific">Candidatus Vogelbacteria bacterium RIFOXYD1_FULL_44_32</name>
    <dbReference type="NCBI Taxonomy" id="1802438"/>
    <lineage>
        <taxon>Bacteria</taxon>
        <taxon>Candidatus Vogeliibacteriota</taxon>
    </lineage>
</organism>
<dbReference type="AlphaFoldDB" id="A0A1G2QFT9"/>
<dbReference type="Proteomes" id="UP000177043">
    <property type="component" value="Unassembled WGS sequence"/>
</dbReference>
<evidence type="ECO:0000256" key="1">
    <source>
        <dbReference type="SAM" id="MobiDB-lite"/>
    </source>
</evidence>
<reference evidence="3 4" key="1">
    <citation type="journal article" date="2016" name="Nat. Commun.">
        <title>Thousands of microbial genomes shed light on interconnected biogeochemical processes in an aquifer system.</title>
        <authorList>
            <person name="Anantharaman K."/>
            <person name="Brown C.T."/>
            <person name="Hug L.A."/>
            <person name="Sharon I."/>
            <person name="Castelle C.J."/>
            <person name="Probst A.J."/>
            <person name="Thomas B.C."/>
            <person name="Singh A."/>
            <person name="Wilkins M.J."/>
            <person name="Karaoz U."/>
            <person name="Brodie E.L."/>
            <person name="Williams K.H."/>
            <person name="Hubbard S.S."/>
            <person name="Banfield J.F."/>
        </authorList>
    </citation>
    <scope>NUCLEOTIDE SEQUENCE [LARGE SCALE GENOMIC DNA]</scope>
</reference>
<feature type="transmembrane region" description="Helical" evidence="2">
    <location>
        <begin position="12"/>
        <end position="29"/>
    </location>
</feature>